<evidence type="ECO:0000313" key="2">
    <source>
        <dbReference type="EMBL" id="RKR82294.1"/>
    </source>
</evidence>
<keyword evidence="3" id="KW-1185">Reference proteome</keyword>
<feature type="transmembrane region" description="Helical" evidence="1">
    <location>
        <begin position="120"/>
        <end position="137"/>
    </location>
</feature>
<protein>
    <submittedName>
        <fullName evidence="2">Uncharacterized protein</fullName>
    </submittedName>
</protein>
<comment type="caution">
    <text evidence="2">The sequence shown here is derived from an EMBL/GenBank/DDBJ whole genome shotgun (WGS) entry which is preliminary data.</text>
</comment>
<keyword evidence="1" id="KW-0472">Membrane</keyword>
<keyword evidence="1" id="KW-1133">Transmembrane helix</keyword>
<keyword evidence="1" id="KW-0812">Transmembrane</keyword>
<feature type="transmembrane region" description="Helical" evidence="1">
    <location>
        <begin position="188"/>
        <end position="205"/>
    </location>
</feature>
<gene>
    <name evidence="2" type="ORF">BDD43_2470</name>
</gene>
<dbReference type="Proteomes" id="UP000268007">
    <property type="component" value="Unassembled WGS sequence"/>
</dbReference>
<accession>A0A495J1X1</accession>
<dbReference type="EMBL" id="RBKU01000001">
    <property type="protein sequence ID" value="RKR82294.1"/>
    <property type="molecule type" value="Genomic_DNA"/>
</dbReference>
<dbReference type="OrthoDB" id="662673at2"/>
<evidence type="ECO:0000313" key="3">
    <source>
        <dbReference type="Proteomes" id="UP000268007"/>
    </source>
</evidence>
<feature type="transmembrane region" description="Helical" evidence="1">
    <location>
        <begin position="157"/>
        <end position="176"/>
    </location>
</feature>
<sequence>MKLTAQQINHIKLFIAKRGFTYPDVQLEIIDHVASRVEELMTESPELNLDEAIGITHAEFGVMGFSVFEDALINSLQQKYFKLFKTIFLSYLNWKYLPAMAAFIYLFYRTYVAINNPQGFVTAGLIGFFIALVITGTRYELKYKKYSKLLTMRMGNFYLVICCVLFNLWNVLGNSFKLYRLVSTGQSGIIFGVMVVFVVLLFITVNKLRKIAIKNCKELDEKYHLISGL</sequence>
<organism evidence="2 3">
    <name type="scientific">Mucilaginibacter gracilis</name>
    <dbReference type="NCBI Taxonomy" id="423350"/>
    <lineage>
        <taxon>Bacteria</taxon>
        <taxon>Pseudomonadati</taxon>
        <taxon>Bacteroidota</taxon>
        <taxon>Sphingobacteriia</taxon>
        <taxon>Sphingobacteriales</taxon>
        <taxon>Sphingobacteriaceae</taxon>
        <taxon>Mucilaginibacter</taxon>
    </lineage>
</organism>
<evidence type="ECO:0000256" key="1">
    <source>
        <dbReference type="SAM" id="Phobius"/>
    </source>
</evidence>
<feature type="transmembrane region" description="Helical" evidence="1">
    <location>
        <begin position="88"/>
        <end position="108"/>
    </location>
</feature>
<reference evidence="2 3" key="1">
    <citation type="submission" date="2018-10" db="EMBL/GenBank/DDBJ databases">
        <title>Genomic Encyclopedia of Archaeal and Bacterial Type Strains, Phase II (KMG-II): from individual species to whole genera.</title>
        <authorList>
            <person name="Goeker M."/>
        </authorList>
    </citation>
    <scope>NUCLEOTIDE SEQUENCE [LARGE SCALE GENOMIC DNA]</scope>
    <source>
        <strain evidence="2 3">DSM 18602</strain>
    </source>
</reference>
<proteinExistence type="predicted"/>
<name>A0A495J1X1_9SPHI</name>
<dbReference type="RefSeq" id="WP_121197912.1">
    <property type="nucleotide sequence ID" value="NZ_RBKU01000001.1"/>
</dbReference>
<dbReference type="AlphaFoldDB" id="A0A495J1X1"/>